<dbReference type="EMBL" id="JAGDFM010000097">
    <property type="protein sequence ID" value="KAG7386585.1"/>
    <property type="molecule type" value="Genomic_DNA"/>
</dbReference>
<dbReference type="OrthoDB" id="124996at2759"/>
<dbReference type="AlphaFoldDB" id="A0A8T1VZB6"/>
<organism evidence="1 2">
    <name type="scientific">Phytophthora pseudosyringae</name>
    <dbReference type="NCBI Taxonomy" id="221518"/>
    <lineage>
        <taxon>Eukaryota</taxon>
        <taxon>Sar</taxon>
        <taxon>Stramenopiles</taxon>
        <taxon>Oomycota</taxon>
        <taxon>Peronosporomycetes</taxon>
        <taxon>Peronosporales</taxon>
        <taxon>Peronosporaceae</taxon>
        <taxon>Phytophthora</taxon>
    </lineage>
</organism>
<reference evidence="1" key="1">
    <citation type="submission" date="2021-02" db="EMBL/GenBank/DDBJ databases">
        <authorList>
            <person name="Palmer J.M."/>
        </authorList>
    </citation>
    <scope>NUCLEOTIDE SEQUENCE</scope>
    <source>
        <strain evidence="1">SCRP734</strain>
    </source>
</reference>
<dbReference type="Proteomes" id="UP000694044">
    <property type="component" value="Unassembled WGS sequence"/>
</dbReference>
<accession>A0A8T1VZB6</accession>
<evidence type="ECO:0000313" key="1">
    <source>
        <dbReference type="EMBL" id="KAG7386585.1"/>
    </source>
</evidence>
<name>A0A8T1VZB6_9STRA</name>
<keyword evidence="2" id="KW-1185">Reference proteome</keyword>
<protein>
    <submittedName>
        <fullName evidence="1">Uncharacterized protein</fullName>
    </submittedName>
</protein>
<sequence>MRSSDRDVVVTARFTCSLTNENKPLTPWQKMKLLKLLEVTFPATEREQQQVREAMELFNMLAAVNNEIFKTLLATYMERGSFADIQEVVFPEWLCKLEGKLSPSKPCGD</sequence>
<proteinExistence type="predicted"/>
<comment type="caution">
    <text evidence="1">The sequence shown here is derived from an EMBL/GenBank/DDBJ whole genome shotgun (WGS) entry which is preliminary data.</text>
</comment>
<evidence type="ECO:0000313" key="2">
    <source>
        <dbReference type="Proteomes" id="UP000694044"/>
    </source>
</evidence>
<gene>
    <name evidence="1" type="ORF">PHYPSEUDO_015493</name>
</gene>